<dbReference type="InterPro" id="IPR027417">
    <property type="entry name" value="P-loop_NTPase"/>
</dbReference>
<dbReference type="SUPFAM" id="SSF46689">
    <property type="entry name" value="Homeodomain-like"/>
    <property type="match status" value="1"/>
</dbReference>
<dbReference type="InterPro" id="IPR010113">
    <property type="entry name" value="Nif-specific_regulatory_prot"/>
</dbReference>
<evidence type="ECO:0000256" key="4">
    <source>
        <dbReference type="ARBA" id="ARBA00022741"/>
    </source>
</evidence>
<comment type="caution">
    <text evidence="14">The sequence shown here is derived from an EMBL/GenBank/DDBJ whole genome shotgun (WGS) entry which is preliminary data.</text>
</comment>
<dbReference type="PROSITE" id="PS00676">
    <property type="entry name" value="SIGMA54_INTERACT_2"/>
    <property type="match status" value="1"/>
</dbReference>
<feature type="domain" description="Sigma-54 factor interaction" evidence="13">
    <location>
        <begin position="194"/>
        <end position="422"/>
    </location>
</feature>
<dbReference type="SMART" id="SM00065">
    <property type="entry name" value="GAF"/>
    <property type="match status" value="1"/>
</dbReference>
<keyword evidence="5" id="KW-0067">ATP-binding</keyword>
<dbReference type="SMART" id="SM00382">
    <property type="entry name" value="AAA"/>
    <property type="match status" value="1"/>
</dbReference>
<keyword evidence="8 12" id="KW-0238">DNA-binding</keyword>
<organism evidence="14">
    <name type="scientific">Caldimicrobium thiodismutans</name>
    <dbReference type="NCBI Taxonomy" id="1653476"/>
    <lineage>
        <taxon>Bacteria</taxon>
        <taxon>Pseudomonadati</taxon>
        <taxon>Thermodesulfobacteriota</taxon>
        <taxon>Thermodesulfobacteria</taxon>
        <taxon>Thermodesulfobacteriales</taxon>
        <taxon>Thermodesulfobacteriaceae</taxon>
        <taxon>Caldimicrobium</taxon>
    </lineage>
</organism>
<evidence type="ECO:0000256" key="5">
    <source>
        <dbReference type="ARBA" id="ARBA00022840"/>
    </source>
</evidence>
<dbReference type="Gene3D" id="3.30.450.40">
    <property type="match status" value="1"/>
</dbReference>
<sequence length="520" mass="59355">MHSLERKNAELLALFEVSKVLSSSFEIKENLYQAMKILSDYLDMRRGTITLLDPKTGELKIEVAYGLTPEQIARGRYKIGEGIVGKVVETGSPMVVPDIGKEPLFLNRTGARIEKDQISFLCVPIKFKEEILGVLSADRLFDESISFEEDLRVLEIVATLIAQALKLYQAFYEERAKREELEQELKERYHFQNIIYASPAMKEIIKTALKVAPTKATILLRGESGTGKELLARAIHFSSPRAGKPFIAINCAAIPETLLEAELFGYEKGAFTGAYTSKKGRFELAHEGTLFLDEIGDLPLALQAKLLRVLQEQSFERLGGTKSIRVDVRIIAATHKNLEEMVKSGAFREDLYWRLNVVPLFIPPLRERREDIPLLVNYFLSKFNSLYGKKLKISPEGMARLMEYSYPGNVRELENLIERIVLLSEKEIVDLEDVEKFLRTRDPSLLSLDCEFPPLDCKFPLKEKKEEKGLLSQLEEVEKEMILKVLEKCHFNQTKAAKILGMSRRQLGYRLQKYLKNSLK</sequence>
<dbReference type="InterPro" id="IPR025944">
    <property type="entry name" value="Sigma_54_int_dom_CS"/>
</dbReference>
<dbReference type="InterPro" id="IPR003593">
    <property type="entry name" value="AAA+_ATPase"/>
</dbReference>
<dbReference type="PRINTS" id="PR01590">
    <property type="entry name" value="HTHFIS"/>
</dbReference>
<dbReference type="PROSITE" id="PS50045">
    <property type="entry name" value="SIGMA54_INTERACT_4"/>
    <property type="match status" value="1"/>
</dbReference>
<dbReference type="GO" id="GO:0043565">
    <property type="term" value="F:sequence-specific DNA binding"/>
    <property type="evidence" value="ECO:0007669"/>
    <property type="project" value="InterPro"/>
</dbReference>
<proteinExistence type="predicted"/>
<dbReference type="Pfam" id="PF25601">
    <property type="entry name" value="AAA_lid_14"/>
    <property type="match status" value="1"/>
</dbReference>
<keyword evidence="4" id="KW-0547">Nucleotide-binding</keyword>
<evidence type="ECO:0000259" key="13">
    <source>
        <dbReference type="PROSITE" id="PS50045"/>
    </source>
</evidence>
<keyword evidence="7 12" id="KW-0805">Transcription regulation</keyword>
<keyword evidence="9 12" id="KW-0010">Activator</keyword>
<dbReference type="InterPro" id="IPR025662">
    <property type="entry name" value="Sigma_54_int_dom_ATP-bd_1"/>
</dbReference>
<dbReference type="InterPro" id="IPR003018">
    <property type="entry name" value="GAF"/>
</dbReference>
<dbReference type="Pfam" id="PF02954">
    <property type="entry name" value="HTH_8"/>
    <property type="match status" value="1"/>
</dbReference>
<comment type="subunit">
    <text evidence="2 12">Interacts with sigma-54.</text>
</comment>
<evidence type="ECO:0000256" key="2">
    <source>
        <dbReference type="ARBA" id="ARBA00011135"/>
    </source>
</evidence>
<dbReference type="GO" id="GO:0009399">
    <property type="term" value="P:nitrogen fixation"/>
    <property type="evidence" value="ECO:0007669"/>
    <property type="project" value="UniProtKB-UniRule"/>
</dbReference>
<dbReference type="PANTHER" id="PTHR32071:SF57">
    <property type="entry name" value="C4-DICARBOXYLATE TRANSPORT TRANSCRIPTIONAL REGULATORY PROTEIN DCTD"/>
    <property type="match status" value="1"/>
</dbReference>
<gene>
    <name evidence="14" type="primary">nifA</name>
    <name evidence="14" type="ORF">ENT73_01535</name>
</gene>
<dbReference type="InterPro" id="IPR002078">
    <property type="entry name" value="Sigma_54_int"/>
</dbReference>
<evidence type="ECO:0000256" key="11">
    <source>
        <dbReference type="ARBA" id="ARBA00023231"/>
    </source>
</evidence>
<dbReference type="NCBIfam" id="TIGR01817">
    <property type="entry name" value="nifA"/>
    <property type="match status" value="1"/>
</dbReference>
<evidence type="ECO:0000256" key="6">
    <source>
        <dbReference type="ARBA" id="ARBA00023012"/>
    </source>
</evidence>
<dbReference type="InterPro" id="IPR029016">
    <property type="entry name" value="GAF-like_dom_sf"/>
</dbReference>
<dbReference type="Gene3D" id="1.10.10.60">
    <property type="entry name" value="Homeodomain-like"/>
    <property type="match status" value="1"/>
</dbReference>
<dbReference type="FunFam" id="3.40.50.300:FF:000006">
    <property type="entry name" value="DNA-binding transcriptional regulator NtrC"/>
    <property type="match status" value="1"/>
</dbReference>
<keyword evidence="11 12" id="KW-0535">Nitrogen fixation</keyword>
<dbReference type="EMBL" id="DSZU01000025">
    <property type="protein sequence ID" value="HGV54757.1"/>
    <property type="molecule type" value="Genomic_DNA"/>
</dbReference>
<dbReference type="PANTHER" id="PTHR32071">
    <property type="entry name" value="TRANSCRIPTIONAL REGULATORY PROTEIN"/>
    <property type="match status" value="1"/>
</dbReference>
<evidence type="ECO:0000313" key="14">
    <source>
        <dbReference type="EMBL" id="HGV54757.1"/>
    </source>
</evidence>
<evidence type="ECO:0000256" key="8">
    <source>
        <dbReference type="ARBA" id="ARBA00023125"/>
    </source>
</evidence>
<dbReference type="CDD" id="cd00009">
    <property type="entry name" value="AAA"/>
    <property type="match status" value="1"/>
</dbReference>
<name>A0A832LUB7_9BACT</name>
<dbReference type="Gene3D" id="1.10.8.60">
    <property type="match status" value="1"/>
</dbReference>
<accession>A0A832LUB7</accession>
<reference evidence="14" key="1">
    <citation type="journal article" date="2020" name="mSystems">
        <title>Genome- and Community-Level Interaction Insights into Carbon Utilization and Element Cycling Functions of Hydrothermarchaeota in Hydrothermal Sediment.</title>
        <authorList>
            <person name="Zhou Z."/>
            <person name="Liu Y."/>
            <person name="Xu W."/>
            <person name="Pan J."/>
            <person name="Luo Z.H."/>
            <person name="Li M."/>
        </authorList>
    </citation>
    <scope>NUCLEOTIDE SEQUENCE [LARGE SCALE GENOMIC DNA]</scope>
    <source>
        <strain evidence="14">SpSt-605</strain>
    </source>
</reference>
<dbReference type="InterPro" id="IPR009057">
    <property type="entry name" value="Homeodomain-like_sf"/>
</dbReference>
<dbReference type="AlphaFoldDB" id="A0A832LUB7"/>
<dbReference type="InterPro" id="IPR002197">
    <property type="entry name" value="HTH_Fis"/>
</dbReference>
<dbReference type="GO" id="GO:0000160">
    <property type="term" value="P:phosphorelay signal transduction system"/>
    <property type="evidence" value="ECO:0007669"/>
    <property type="project" value="UniProtKB-UniRule"/>
</dbReference>
<dbReference type="GO" id="GO:0005524">
    <property type="term" value="F:ATP binding"/>
    <property type="evidence" value="ECO:0007669"/>
    <property type="project" value="UniProtKB-KW"/>
</dbReference>
<dbReference type="PROSITE" id="PS00675">
    <property type="entry name" value="SIGMA54_INTERACT_1"/>
    <property type="match status" value="1"/>
</dbReference>
<evidence type="ECO:0000256" key="7">
    <source>
        <dbReference type="ARBA" id="ARBA00023015"/>
    </source>
</evidence>
<evidence type="ECO:0000256" key="1">
    <source>
        <dbReference type="ARBA" id="ARBA00002167"/>
    </source>
</evidence>
<comment type="function">
    <text evidence="1 12">Required for activation of most nif operons, which are directly involved in nitrogen fixation.</text>
</comment>
<evidence type="ECO:0000256" key="12">
    <source>
        <dbReference type="RuleBase" id="RU368029"/>
    </source>
</evidence>
<evidence type="ECO:0000256" key="10">
    <source>
        <dbReference type="ARBA" id="ARBA00023163"/>
    </source>
</evidence>
<dbReference type="InterPro" id="IPR025943">
    <property type="entry name" value="Sigma_54_int_dom_ATP-bd_2"/>
</dbReference>
<dbReference type="InterPro" id="IPR058031">
    <property type="entry name" value="AAA_lid_NorR"/>
</dbReference>
<dbReference type="GO" id="GO:0003700">
    <property type="term" value="F:DNA-binding transcription factor activity"/>
    <property type="evidence" value="ECO:0007669"/>
    <property type="project" value="UniProtKB-UniRule"/>
</dbReference>
<dbReference type="Pfam" id="PF00158">
    <property type="entry name" value="Sigma54_activat"/>
    <property type="match status" value="1"/>
</dbReference>
<evidence type="ECO:0000256" key="3">
    <source>
        <dbReference type="ARBA" id="ARBA00015308"/>
    </source>
</evidence>
<dbReference type="Pfam" id="PF01590">
    <property type="entry name" value="GAF"/>
    <property type="match status" value="1"/>
</dbReference>
<keyword evidence="10 12" id="KW-0804">Transcription</keyword>
<evidence type="ECO:0000256" key="9">
    <source>
        <dbReference type="ARBA" id="ARBA00023159"/>
    </source>
</evidence>
<dbReference type="SUPFAM" id="SSF55781">
    <property type="entry name" value="GAF domain-like"/>
    <property type="match status" value="1"/>
</dbReference>
<protein>
    <recommendedName>
        <fullName evidence="3 12">Nif-specific regulatory protein</fullName>
    </recommendedName>
</protein>
<dbReference type="SUPFAM" id="SSF52540">
    <property type="entry name" value="P-loop containing nucleoside triphosphate hydrolases"/>
    <property type="match status" value="1"/>
</dbReference>
<keyword evidence="6 12" id="KW-0902">Two-component regulatory system</keyword>
<dbReference type="PROSITE" id="PS00688">
    <property type="entry name" value="SIGMA54_INTERACT_3"/>
    <property type="match status" value="1"/>
</dbReference>
<dbReference type="Gene3D" id="3.40.50.300">
    <property type="entry name" value="P-loop containing nucleotide triphosphate hydrolases"/>
    <property type="match status" value="1"/>
</dbReference>